<dbReference type="Proteomes" id="UP000008549">
    <property type="component" value="Unassembled WGS sequence"/>
</dbReference>
<reference evidence="2 3" key="2">
    <citation type="journal article" date="2011" name="PLoS Genet.">
        <title>Caenorhabditis briggsae recombinant inbred line genotypes reveal inter-strain incompatibility and the evolution of recombination.</title>
        <authorList>
            <person name="Ross J.A."/>
            <person name="Koboldt D.C."/>
            <person name="Staisch J.E."/>
            <person name="Chamberlin H.M."/>
            <person name="Gupta B.P."/>
            <person name="Miller R.D."/>
            <person name="Baird S.E."/>
            <person name="Haag E.S."/>
        </authorList>
    </citation>
    <scope>NUCLEOTIDE SEQUENCE [LARGE SCALE GENOMIC DNA]</scope>
    <source>
        <strain evidence="2 3">AF16</strain>
    </source>
</reference>
<name>A8XZE2_CAEBR</name>
<evidence type="ECO:0000313" key="4">
    <source>
        <dbReference type="WormBase" id="CBG21141"/>
    </source>
</evidence>
<dbReference type="WormBase" id="CBG21141">
    <property type="protein sequence ID" value="CBP28626"/>
    <property type="gene ID" value="WBGene00039995"/>
</dbReference>
<dbReference type="GeneID" id="8584750"/>
<evidence type="ECO:0000256" key="1">
    <source>
        <dbReference type="SAM" id="MobiDB-lite"/>
    </source>
</evidence>
<protein>
    <submittedName>
        <fullName evidence="2">Protein CBG21141</fullName>
    </submittedName>
</protein>
<feature type="region of interest" description="Disordered" evidence="1">
    <location>
        <begin position="1"/>
        <end position="69"/>
    </location>
</feature>
<dbReference type="AlphaFoldDB" id="A8XZE2"/>
<organism evidence="2 3">
    <name type="scientific">Caenorhabditis briggsae</name>
    <dbReference type="NCBI Taxonomy" id="6238"/>
    <lineage>
        <taxon>Eukaryota</taxon>
        <taxon>Metazoa</taxon>
        <taxon>Ecdysozoa</taxon>
        <taxon>Nematoda</taxon>
        <taxon>Chromadorea</taxon>
        <taxon>Rhabditida</taxon>
        <taxon>Rhabditina</taxon>
        <taxon>Rhabditomorpha</taxon>
        <taxon>Rhabditoidea</taxon>
        <taxon>Rhabditidae</taxon>
        <taxon>Peloderinae</taxon>
        <taxon>Caenorhabditis</taxon>
    </lineage>
</organism>
<evidence type="ECO:0000313" key="3">
    <source>
        <dbReference type="Proteomes" id="UP000008549"/>
    </source>
</evidence>
<reference evidence="2 3" key="1">
    <citation type="journal article" date="2003" name="PLoS Biol.">
        <title>The genome sequence of Caenorhabditis briggsae: a platform for comparative genomics.</title>
        <authorList>
            <person name="Stein L.D."/>
            <person name="Bao Z."/>
            <person name="Blasiar D."/>
            <person name="Blumenthal T."/>
            <person name="Brent M.R."/>
            <person name="Chen N."/>
            <person name="Chinwalla A."/>
            <person name="Clarke L."/>
            <person name="Clee C."/>
            <person name="Coghlan A."/>
            <person name="Coulson A."/>
            <person name="D'Eustachio P."/>
            <person name="Fitch D.H."/>
            <person name="Fulton L.A."/>
            <person name="Fulton R.E."/>
            <person name="Griffiths-Jones S."/>
            <person name="Harris T.W."/>
            <person name="Hillier L.W."/>
            <person name="Kamath R."/>
            <person name="Kuwabara P.E."/>
            <person name="Mardis E.R."/>
            <person name="Marra M.A."/>
            <person name="Miner T.L."/>
            <person name="Minx P."/>
            <person name="Mullikin J.C."/>
            <person name="Plumb R.W."/>
            <person name="Rogers J."/>
            <person name="Schein J.E."/>
            <person name="Sohrmann M."/>
            <person name="Spieth J."/>
            <person name="Stajich J.E."/>
            <person name="Wei C."/>
            <person name="Willey D."/>
            <person name="Wilson R.K."/>
            <person name="Durbin R."/>
            <person name="Waterston R.H."/>
        </authorList>
    </citation>
    <scope>NUCLEOTIDE SEQUENCE [LARGE SCALE GENOMIC DNA]</scope>
    <source>
        <strain evidence="2 3">AF16</strain>
    </source>
</reference>
<dbReference type="RefSeq" id="XP_002642756.2">
    <property type="nucleotide sequence ID" value="XM_002642710.2"/>
</dbReference>
<dbReference type="CTD" id="8584750"/>
<dbReference type="HOGENOM" id="CLU_2778145_0_0_1"/>
<gene>
    <name evidence="2 4" type="ORF">CBG21141</name>
    <name evidence="2" type="ORF">CBG_21141</name>
</gene>
<proteinExistence type="predicted"/>
<dbReference type="InParanoid" id="A8XZE2"/>
<sequence length="69" mass="7815">MARGEIYEIPSEVSHPGEPPTKRNSQLEKEEIYDNPITNDLKDDVMEEDEAFESSGPEDANEPTMDIFS</sequence>
<evidence type="ECO:0000313" key="2">
    <source>
        <dbReference type="EMBL" id="CAP38069.2"/>
    </source>
</evidence>
<keyword evidence="3" id="KW-1185">Reference proteome</keyword>
<dbReference type="EMBL" id="HE600975">
    <property type="protein sequence ID" value="CAP38069.2"/>
    <property type="molecule type" value="Genomic_DNA"/>
</dbReference>
<accession>A8XZE2</accession>
<dbReference type="KEGG" id="cbr:CBG_21141"/>